<dbReference type="PROSITE" id="PS01173">
    <property type="entry name" value="LIPASE_GDXG_HIS"/>
    <property type="match status" value="1"/>
</dbReference>
<gene>
    <name evidence="4" type="primary">mlhB</name>
    <name evidence="4" type="ORF">ROH8110_01643</name>
</gene>
<evidence type="ECO:0000256" key="1">
    <source>
        <dbReference type="ARBA" id="ARBA00010515"/>
    </source>
</evidence>
<dbReference type="InterPro" id="IPR050300">
    <property type="entry name" value="GDXG_lipolytic_enzyme"/>
</dbReference>
<dbReference type="EMBL" id="FWFU01000002">
    <property type="protein sequence ID" value="SLN33805.1"/>
    <property type="molecule type" value="Genomic_DNA"/>
</dbReference>
<keyword evidence="5" id="KW-1185">Reference proteome</keyword>
<dbReference type="Proteomes" id="UP000193207">
    <property type="component" value="Unassembled WGS sequence"/>
</dbReference>
<organism evidence="4 5">
    <name type="scientific">Roseovarius halotolerans</name>
    <dbReference type="NCBI Taxonomy" id="505353"/>
    <lineage>
        <taxon>Bacteria</taxon>
        <taxon>Pseudomonadati</taxon>
        <taxon>Pseudomonadota</taxon>
        <taxon>Alphaproteobacteria</taxon>
        <taxon>Rhodobacterales</taxon>
        <taxon>Roseobacteraceae</taxon>
        <taxon>Roseovarius</taxon>
    </lineage>
</organism>
<dbReference type="OrthoDB" id="9806180at2"/>
<name>A0A1X6YWN8_9RHOB</name>
<sequence>MSLRRHILNLGLRLVEKRFLARADDPVALRAGFERKARFWFRPPRGSHFSKEVLDGVPVCWALGKDVSAGKAGAVILYLHGGGYVFGSSRSHRAMLARLSGLSGLAACLPDYRLAPEHAFPAALEDALAVYIELSAEREVIIGGDSAGGGLALALLAEILRHGLRRPRGVFCFSPLTDMTFSGDSMASNADAEVMLPVARAGELARMYLRESDPRDPRVSPLFAGFRGAPPVWIAAGDTEILLDDTRRMAARLRADGVRVTEVIARDLPHVWPIFGPLLPEACRTLEEVAGWIRSLSRPQGDS</sequence>
<dbReference type="InterPro" id="IPR002168">
    <property type="entry name" value="Lipase_GDXG_HIS_AS"/>
</dbReference>
<dbReference type="Pfam" id="PF07859">
    <property type="entry name" value="Abhydrolase_3"/>
    <property type="match status" value="1"/>
</dbReference>
<evidence type="ECO:0000313" key="5">
    <source>
        <dbReference type="Proteomes" id="UP000193207"/>
    </source>
</evidence>
<comment type="similarity">
    <text evidence="1">Belongs to the 'GDXG' lipolytic enzyme family.</text>
</comment>
<protein>
    <submittedName>
        <fullName evidence="4">Monoterpene epsilon-lactone hydrolase</fullName>
        <ecNumber evidence="4">3.1.1.83</ecNumber>
    </submittedName>
</protein>
<evidence type="ECO:0000259" key="3">
    <source>
        <dbReference type="Pfam" id="PF07859"/>
    </source>
</evidence>
<dbReference type="InterPro" id="IPR013094">
    <property type="entry name" value="AB_hydrolase_3"/>
</dbReference>
<dbReference type="AlphaFoldDB" id="A0A1X6YWN8"/>
<dbReference type="PANTHER" id="PTHR48081">
    <property type="entry name" value="AB HYDROLASE SUPERFAMILY PROTEIN C4A8.06C"/>
    <property type="match status" value="1"/>
</dbReference>
<accession>A0A1X6YWN8</accession>
<dbReference type="Gene3D" id="3.40.50.1820">
    <property type="entry name" value="alpha/beta hydrolase"/>
    <property type="match status" value="1"/>
</dbReference>
<evidence type="ECO:0000256" key="2">
    <source>
        <dbReference type="ARBA" id="ARBA00022801"/>
    </source>
</evidence>
<dbReference type="EC" id="3.1.1.83" evidence="4"/>
<dbReference type="InterPro" id="IPR029058">
    <property type="entry name" value="AB_hydrolase_fold"/>
</dbReference>
<dbReference type="PANTHER" id="PTHR48081:SF30">
    <property type="entry name" value="ACETYL-HYDROLASE LIPR-RELATED"/>
    <property type="match status" value="1"/>
</dbReference>
<reference evidence="4 5" key="1">
    <citation type="submission" date="2017-03" db="EMBL/GenBank/DDBJ databases">
        <authorList>
            <person name="Afonso C.L."/>
            <person name="Miller P.J."/>
            <person name="Scott M.A."/>
            <person name="Spackman E."/>
            <person name="Goraichik I."/>
            <person name="Dimitrov K.M."/>
            <person name="Suarez D.L."/>
            <person name="Swayne D.E."/>
        </authorList>
    </citation>
    <scope>NUCLEOTIDE SEQUENCE [LARGE SCALE GENOMIC DNA]</scope>
    <source>
        <strain evidence="4 5">CECT 8110</strain>
    </source>
</reference>
<evidence type="ECO:0000313" key="4">
    <source>
        <dbReference type="EMBL" id="SLN33805.1"/>
    </source>
</evidence>
<keyword evidence="2 4" id="KW-0378">Hydrolase</keyword>
<dbReference type="RefSeq" id="WP_085817271.1">
    <property type="nucleotide sequence ID" value="NZ_FWFU01000002.1"/>
</dbReference>
<feature type="domain" description="Alpha/beta hydrolase fold-3" evidence="3">
    <location>
        <begin position="76"/>
        <end position="272"/>
    </location>
</feature>
<dbReference type="GO" id="GO:0004806">
    <property type="term" value="F:triacylglycerol lipase activity"/>
    <property type="evidence" value="ECO:0007669"/>
    <property type="project" value="TreeGrafter"/>
</dbReference>
<proteinExistence type="inferred from homology"/>
<dbReference type="SUPFAM" id="SSF53474">
    <property type="entry name" value="alpha/beta-Hydrolases"/>
    <property type="match status" value="1"/>
</dbReference>